<dbReference type="EMBL" id="JACOOW010000012">
    <property type="protein sequence ID" value="MBC5657337.1"/>
    <property type="molecule type" value="Genomic_DNA"/>
</dbReference>
<dbReference type="InterPro" id="IPR018337">
    <property type="entry name" value="Cell_wall/Cho-bd_repeat"/>
</dbReference>
<evidence type="ECO:0000256" key="2">
    <source>
        <dbReference type="PROSITE-ProRule" id="PRU00591"/>
    </source>
</evidence>
<protein>
    <recommendedName>
        <fullName evidence="6">Cell wall-binding protein</fullName>
    </recommendedName>
</protein>
<accession>A0AAW3X4B3</accession>
<keyword evidence="1" id="KW-0677">Repeat</keyword>
<dbReference type="Pfam" id="PF19085">
    <property type="entry name" value="Choline_bind_2"/>
    <property type="match status" value="1"/>
</dbReference>
<evidence type="ECO:0008006" key="6">
    <source>
        <dbReference type="Google" id="ProtNLM"/>
    </source>
</evidence>
<name>A0AAW3X4B3_9CLOT</name>
<dbReference type="Gene3D" id="2.10.270.10">
    <property type="entry name" value="Cholin Binding"/>
    <property type="match status" value="2"/>
</dbReference>
<comment type="caution">
    <text evidence="4">The sequence shown here is derived from an EMBL/GenBank/DDBJ whole genome shotgun (WGS) entry which is preliminary data.</text>
</comment>
<proteinExistence type="predicted"/>
<dbReference type="PROSITE" id="PS51170">
    <property type="entry name" value="CW"/>
    <property type="match status" value="1"/>
</dbReference>
<gene>
    <name evidence="4" type="ORF">H8S19_09770</name>
</gene>
<organism evidence="4 5">
    <name type="scientific">Clostridium segne</name>
    <dbReference type="NCBI Taxonomy" id="2763038"/>
    <lineage>
        <taxon>Bacteria</taxon>
        <taxon>Bacillati</taxon>
        <taxon>Bacillota</taxon>
        <taxon>Clostridia</taxon>
        <taxon>Eubacteriales</taxon>
        <taxon>Clostridiaceae</taxon>
        <taxon>Clostridium</taxon>
    </lineage>
</organism>
<sequence length="378" mass="42572">MKQKSKLIALSAVVMSMSMSMSIFADNPVGWKQTNGTWQYVKDASGSVYSNGWQWIDGKCYYFDANGNMLSNTSTPDGYYVNGDGQWVYQNVVQTKEQYDKEKQHGFGEKQSGGWMWIDADGDGTRECYYFDTNDGHMYVSTTTPDGYTVNEKGQWTENGIVQTKTRANTTNTQINENADNIPAYDPAGYLPNGLSKTAFLMANNTRDQNKVYGEIRVVTPDEYLTYIAKIEAGEIEPGALRGTGSGFTVYYKNGFCVYYPRKGTNTCKTVGTEKPYGGAEYYPGTLIYKYFDPTIDDPDTKRAIFEAHGAPSTQYKSQCGGLMPHSTLYWSTPENYPAFVDIEGGGYDYYDRSFNLVSTTRADYQQEIDMIRQQYGF</sequence>
<dbReference type="RefSeq" id="WP_118651276.1">
    <property type="nucleotide sequence ID" value="NZ_JACOOW010000012.1"/>
</dbReference>
<evidence type="ECO:0000256" key="3">
    <source>
        <dbReference type="SAM" id="SignalP"/>
    </source>
</evidence>
<evidence type="ECO:0000313" key="4">
    <source>
        <dbReference type="EMBL" id="MBC5657337.1"/>
    </source>
</evidence>
<dbReference type="AlphaFoldDB" id="A0AAW3X4B3"/>
<feature type="signal peptide" evidence="3">
    <location>
        <begin position="1"/>
        <end position="25"/>
    </location>
</feature>
<dbReference type="SUPFAM" id="SSF69360">
    <property type="entry name" value="Cell wall binding repeat"/>
    <property type="match status" value="2"/>
</dbReference>
<keyword evidence="3" id="KW-0732">Signal</keyword>
<evidence type="ECO:0000313" key="5">
    <source>
        <dbReference type="Proteomes" id="UP000653904"/>
    </source>
</evidence>
<reference evidence="4 5" key="1">
    <citation type="submission" date="2020-08" db="EMBL/GenBank/DDBJ databases">
        <title>Genome public.</title>
        <authorList>
            <person name="Liu C."/>
            <person name="Sun Q."/>
        </authorList>
    </citation>
    <scope>NUCLEOTIDE SEQUENCE [LARGE SCALE GENOMIC DNA]</scope>
    <source>
        <strain evidence="4 5">BX14</strain>
    </source>
</reference>
<evidence type="ECO:0000256" key="1">
    <source>
        <dbReference type="ARBA" id="ARBA00022737"/>
    </source>
</evidence>
<keyword evidence="5" id="KW-1185">Reference proteome</keyword>
<dbReference type="Proteomes" id="UP000653904">
    <property type="component" value="Unassembled WGS sequence"/>
</dbReference>
<feature type="chain" id="PRO_5043464434" description="Cell wall-binding protein" evidence="3">
    <location>
        <begin position="26"/>
        <end position="378"/>
    </location>
</feature>
<feature type="repeat" description="Cell wall-binding" evidence="2">
    <location>
        <begin position="50"/>
        <end position="69"/>
    </location>
</feature>